<comment type="caution">
    <text evidence="3">The sequence shown here is derived from an EMBL/GenBank/DDBJ whole genome shotgun (WGS) entry which is preliminary data.</text>
</comment>
<dbReference type="PROSITE" id="PS50041">
    <property type="entry name" value="C_TYPE_LECTIN_2"/>
    <property type="match status" value="1"/>
</dbReference>
<keyword evidence="1" id="KW-1015">Disulfide bond</keyword>
<evidence type="ECO:0000256" key="1">
    <source>
        <dbReference type="ARBA" id="ARBA00023157"/>
    </source>
</evidence>
<dbReference type="InterPro" id="IPR016186">
    <property type="entry name" value="C-type_lectin-like/link_sf"/>
</dbReference>
<dbReference type="InterPro" id="IPR035914">
    <property type="entry name" value="Sperma_CUB_dom_sf"/>
</dbReference>
<evidence type="ECO:0000259" key="2">
    <source>
        <dbReference type="PROSITE" id="PS50041"/>
    </source>
</evidence>
<dbReference type="SMART" id="SM00034">
    <property type="entry name" value="CLECT"/>
    <property type="match status" value="1"/>
</dbReference>
<dbReference type="Gene3D" id="3.10.100.10">
    <property type="entry name" value="Mannose-Binding Protein A, subunit A"/>
    <property type="match status" value="1"/>
</dbReference>
<sequence>KDCGSYDEVCWLCSVKAMTIECNPREAAYKGGCVSVHTEPLDQHSAEAACQVQGGHLISIHSAYELYPELATREGARGSVHIGGQFTDGKLEWLDGSYPAHKDWASGFPNKEFGSCVQMLLDKNHEGQWTNVECSTKQAYMRFRNGADYGPTVRPPPPKADARCPPIQQFIGSATIYSPEYPLSIPSNQTCEYDLVAPQGKSASVKFTAYNCQKNNCQFFRSMTDSPADRQCLHSLKTLRFSIRPTW</sequence>
<dbReference type="Pfam" id="PF00059">
    <property type="entry name" value="Lectin_C"/>
    <property type="match status" value="1"/>
</dbReference>
<dbReference type="EMBL" id="BTRK01000005">
    <property type="protein sequence ID" value="GMR51306.1"/>
    <property type="molecule type" value="Genomic_DNA"/>
</dbReference>
<evidence type="ECO:0000313" key="4">
    <source>
        <dbReference type="Proteomes" id="UP001328107"/>
    </source>
</evidence>
<accession>A0AAN5CUQ5</accession>
<feature type="non-terminal residue" evidence="3">
    <location>
        <position position="1"/>
    </location>
</feature>
<dbReference type="CDD" id="cd00037">
    <property type="entry name" value="CLECT"/>
    <property type="match status" value="1"/>
</dbReference>
<dbReference type="PANTHER" id="PTHR22991:SF41">
    <property type="entry name" value="CUB DOMAIN-CONTAINING PROTEIN-RELATED"/>
    <property type="match status" value="1"/>
</dbReference>
<name>A0AAN5CUQ5_9BILA</name>
<dbReference type="PANTHER" id="PTHR22991">
    <property type="entry name" value="PROTEIN CBG13490"/>
    <property type="match status" value="1"/>
</dbReference>
<keyword evidence="4" id="KW-1185">Reference proteome</keyword>
<protein>
    <recommendedName>
        <fullName evidence="2">C-type lectin domain-containing protein</fullName>
    </recommendedName>
</protein>
<dbReference type="Gene3D" id="2.60.120.290">
    <property type="entry name" value="Spermadhesin, CUB domain"/>
    <property type="match status" value="1"/>
</dbReference>
<organism evidence="3 4">
    <name type="scientific">Pristionchus mayeri</name>
    <dbReference type="NCBI Taxonomy" id="1317129"/>
    <lineage>
        <taxon>Eukaryota</taxon>
        <taxon>Metazoa</taxon>
        <taxon>Ecdysozoa</taxon>
        <taxon>Nematoda</taxon>
        <taxon>Chromadorea</taxon>
        <taxon>Rhabditida</taxon>
        <taxon>Rhabditina</taxon>
        <taxon>Diplogasteromorpha</taxon>
        <taxon>Diplogasteroidea</taxon>
        <taxon>Neodiplogasteridae</taxon>
        <taxon>Pristionchus</taxon>
    </lineage>
</organism>
<proteinExistence type="predicted"/>
<dbReference type="InterPro" id="IPR000859">
    <property type="entry name" value="CUB_dom"/>
</dbReference>
<dbReference type="SUPFAM" id="SSF56436">
    <property type="entry name" value="C-type lectin-like"/>
    <property type="match status" value="1"/>
</dbReference>
<feature type="domain" description="C-type lectin" evidence="2">
    <location>
        <begin position="29"/>
        <end position="141"/>
    </location>
</feature>
<dbReference type="AlphaFoldDB" id="A0AAN5CUQ5"/>
<dbReference type="Pfam" id="PF00431">
    <property type="entry name" value="CUB"/>
    <property type="match status" value="1"/>
</dbReference>
<dbReference type="Proteomes" id="UP001328107">
    <property type="component" value="Unassembled WGS sequence"/>
</dbReference>
<dbReference type="InterPro" id="IPR050976">
    <property type="entry name" value="Snaclec"/>
</dbReference>
<dbReference type="InterPro" id="IPR001304">
    <property type="entry name" value="C-type_lectin-like"/>
</dbReference>
<dbReference type="InterPro" id="IPR016187">
    <property type="entry name" value="CTDL_fold"/>
</dbReference>
<evidence type="ECO:0000313" key="3">
    <source>
        <dbReference type="EMBL" id="GMR51306.1"/>
    </source>
</evidence>
<reference evidence="4" key="1">
    <citation type="submission" date="2022-10" db="EMBL/GenBank/DDBJ databases">
        <title>Genome assembly of Pristionchus species.</title>
        <authorList>
            <person name="Yoshida K."/>
            <person name="Sommer R.J."/>
        </authorList>
    </citation>
    <scope>NUCLEOTIDE SEQUENCE [LARGE SCALE GENOMIC DNA]</scope>
    <source>
        <strain evidence="4">RS5460</strain>
    </source>
</reference>
<gene>
    <name evidence="3" type="ORF">PMAYCL1PPCAC_21501</name>
</gene>
<dbReference type="SUPFAM" id="SSF49854">
    <property type="entry name" value="Spermadhesin, CUB domain"/>
    <property type="match status" value="1"/>
</dbReference>